<evidence type="ECO:0000256" key="1">
    <source>
        <dbReference type="PIRSR" id="PIRSR605502-1"/>
    </source>
</evidence>
<gene>
    <name evidence="2" type="ORF">FYJ72_14675</name>
</gene>
<keyword evidence="1" id="KW-0479">Metal-binding</keyword>
<evidence type="ECO:0000313" key="3">
    <source>
        <dbReference type="Proteomes" id="UP000450161"/>
    </source>
</evidence>
<dbReference type="PANTHER" id="PTHR16222">
    <property type="entry name" value="ADP-RIBOSYLGLYCOHYDROLASE"/>
    <property type="match status" value="1"/>
</dbReference>
<dbReference type="PANTHER" id="PTHR16222:SF28">
    <property type="entry name" value="ADP-RIBOSYLGLYCOHYDROLASE"/>
    <property type="match status" value="1"/>
</dbReference>
<keyword evidence="2" id="KW-0378">Hydrolase</keyword>
<dbReference type="InterPro" id="IPR036705">
    <property type="entry name" value="Ribosyl_crysJ1_sf"/>
</dbReference>
<comment type="cofactor">
    <cofactor evidence="1">
        <name>Mg(2+)</name>
        <dbReference type="ChEBI" id="CHEBI:18420"/>
    </cofactor>
    <text evidence="1">Binds 2 magnesium ions per subunit.</text>
</comment>
<accession>A0A6I2TYE6</accession>
<feature type="binding site" evidence="1">
    <location>
        <position position="64"/>
    </location>
    <ligand>
        <name>Mg(2+)</name>
        <dbReference type="ChEBI" id="CHEBI:18420"/>
        <label>1</label>
    </ligand>
</feature>
<dbReference type="InterPro" id="IPR005502">
    <property type="entry name" value="Ribosyl_crysJ1"/>
</dbReference>
<dbReference type="EMBL" id="VUNF01000060">
    <property type="protein sequence ID" value="MST78856.1"/>
    <property type="molecule type" value="Genomic_DNA"/>
</dbReference>
<dbReference type="GO" id="GO:0016787">
    <property type="term" value="F:hydrolase activity"/>
    <property type="evidence" value="ECO:0007669"/>
    <property type="project" value="UniProtKB-KW"/>
</dbReference>
<feature type="binding site" evidence="1">
    <location>
        <position position="62"/>
    </location>
    <ligand>
        <name>Mg(2+)</name>
        <dbReference type="ChEBI" id="CHEBI:18420"/>
        <label>1</label>
    </ligand>
</feature>
<comment type="caution">
    <text evidence="2">The sequence shown here is derived from an EMBL/GenBank/DDBJ whole genome shotgun (WGS) entry which is preliminary data.</text>
</comment>
<evidence type="ECO:0000313" key="2">
    <source>
        <dbReference type="EMBL" id="MST78856.1"/>
    </source>
</evidence>
<reference evidence="2 3" key="1">
    <citation type="submission" date="2019-08" db="EMBL/GenBank/DDBJ databases">
        <title>In-depth cultivation of the pig gut microbiome towards novel bacterial diversity and tailored functional studies.</title>
        <authorList>
            <person name="Wylensek D."/>
            <person name="Hitch T.C.A."/>
            <person name="Clavel T."/>
        </authorList>
    </citation>
    <scope>NUCLEOTIDE SEQUENCE [LARGE SCALE GENOMIC DNA]</scope>
    <source>
        <strain evidence="2 3">LKV-178-WT-2C</strain>
    </source>
</reference>
<keyword evidence="1" id="KW-0460">Magnesium</keyword>
<dbReference type="Gene3D" id="1.10.4080.10">
    <property type="entry name" value="ADP-ribosylation/Crystallin J1"/>
    <property type="match status" value="1"/>
</dbReference>
<dbReference type="SUPFAM" id="SSF101478">
    <property type="entry name" value="ADP-ribosylglycohydrolase"/>
    <property type="match status" value="1"/>
</dbReference>
<dbReference type="GO" id="GO:0046872">
    <property type="term" value="F:metal ion binding"/>
    <property type="evidence" value="ECO:0007669"/>
    <property type="project" value="UniProtKB-KW"/>
</dbReference>
<dbReference type="Proteomes" id="UP000450161">
    <property type="component" value="Unassembled WGS sequence"/>
</dbReference>
<protein>
    <submittedName>
        <fullName evidence="2">ADP-ribosylglycohydrolase family protein</fullName>
    </submittedName>
</protein>
<feature type="binding site" evidence="1">
    <location>
        <position position="63"/>
    </location>
    <ligand>
        <name>Mg(2+)</name>
        <dbReference type="ChEBI" id="CHEBI:18420"/>
        <label>1</label>
    </ligand>
</feature>
<proteinExistence type="predicted"/>
<name>A0A6I2TYE6_9BACT</name>
<sequence length="244" mass="27282">MTNIIDKIKGTIYGQAIGDALGLATEGMAEEEISQKYPNGITHYSDIFQDRHRRRWKIGDWTDDTDMMLCIANAVIKDKGVNLTTIAQNFKDWAMGEPMGIGQATYKVLNLADYVEKPFDVSKLIWEMSYRKGAANGALMRTSIVGTFPKAVEECAVNICKLTHYDPRCVGSCVIVSELIHSLIYKDFGLSYHDIFDIAMKYDKRIIGFIDLSLSPDIRTLELQDQKSMGYTDDSAVSVPSVAV</sequence>
<dbReference type="Pfam" id="PF03747">
    <property type="entry name" value="ADP_ribosyl_GH"/>
    <property type="match status" value="1"/>
</dbReference>
<dbReference type="RefSeq" id="WP_154483477.1">
    <property type="nucleotide sequence ID" value="NZ_VUNF01000060.1"/>
</dbReference>
<organism evidence="2 3">
    <name type="scientific">Segatella copri</name>
    <dbReference type="NCBI Taxonomy" id="165179"/>
    <lineage>
        <taxon>Bacteria</taxon>
        <taxon>Pseudomonadati</taxon>
        <taxon>Bacteroidota</taxon>
        <taxon>Bacteroidia</taxon>
        <taxon>Bacteroidales</taxon>
        <taxon>Prevotellaceae</taxon>
        <taxon>Segatella</taxon>
    </lineage>
</organism>
<dbReference type="AlphaFoldDB" id="A0A6I2TYE6"/>
<dbReference type="InterPro" id="IPR050792">
    <property type="entry name" value="ADP-ribosylglycohydrolase"/>
</dbReference>